<accession>A0ABW4MFS1</accession>
<dbReference type="InterPro" id="IPR007420">
    <property type="entry name" value="DUF465"/>
</dbReference>
<dbReference type="RefSeq" id="WP_374612882.1">
    <property type="nucleotide sequence ID" value="NZ_JBHUEL010000011.1"/>
</dbReference>
<dbReference type="Gene3D" id="6.10.280.50">
    <property type="match status" value="1"/>
</dbReference>
<reference evidence="2" key="1">
    <citation type="journal article" date="2019" name="Int. J. Syst. Evol. Microbiol.">
        <title>The Global Catalogue of Microorganisms (GCM) 10K type strain sequencing project: providing services to taxonomists for standard genome sequencing and annotation.</title>
        <authorList>
            <consortium name="The Broad Institute Genomics Platform"/>
            <consortium name="The Broad Institute Genome Sequencing Center for Infectious Disease"/>
            <person name="Wu L."/>
            <person name="Ma J."/>
        </authorList>
    </citation>
    <scope>NUCLEOTIDE SEQUENCE [LARGE SCALE GENOMIC DNA]</scope>
    <source>
        <strain evidence="2">CGMCC 1.12449</strain>
    </source>
</reference>
<dbReference type="InterPro" id="IPR038444">
    <property type="entry name" value="DUF465_sf"/>
</dbReference>
<gene>
    <name evidence="1" type="ORF">ACFSAG_13555</name>
</gene>
<dbReference type="Pfam" id="PF04325">
    <property type="entry name" value="DUF465"/>
    <property type="match status" value="1"/>
</dbReference>
<evidence type="ECO:0000313" key="2">
    <source>
        <dbReference type="Proteomes" id="UP001597215"/>
    </source>
</evidence>
<organism evidence="1 2">
    <name type="scientific">Sphingorhabdus buctiana</name>
    <dbReference type="NCBI Taxonomy" id="1508805"/>
    <lineage>
        <taxon>Bacteria</taxon>
        <taxon>Pseudomonadati</taxon>
        <taxon>Pseudomonadota</taxon>
        <taxon>Alphaproteobacteria</taxon>
        <taxon>Sphingomonadales</taxon>
        <taxon>Sphingomonadaceae</taxon>
        <taxon>Sphingorhabdus</taxon>
    </lineage>
</organism>
<protein>
    <submittedName>
        <fullName evidence="1">YdcH family protein</fullName>
    </submittedName>
</protein>
<dbReference type="EMBL" id="JBHUEL010000011">
    <property type="protein sequence ID" value="MFD1767868.1"/>
    <property type="molecule type" value="Genomic_DNA"/>
</dbReference>
<keyword evidence="2" id="KW-1185">Reference proteome</keyword>
<name>A0ABW4MFS1_9SPHN</name>
<comment type="caution">
    <text evidence="1">The sequence shown here is derived from an EMBL/GenBank/DDBJ whole genome shotgun (WGS) entry which is preliminary data.</text>
</comment>
<proteinExistence type="predicted"/>
<sequence>MSERTFRLMQYHQKLDDELRAEMRRSWPSFARIQRLKRMKLAVKDKLQAMVSKGRKTPKPA</sequence>
<evidence type="ECO:0000313" key="1">
    <source>
        <dbReference type="EMBL" id="MFD1767868.1"/>
    </source>
</evidence>
<dbReference type="Proteomes" id="UP001597215">
    <property type="component" value="Unassembled WGS sequence"/>
</dbReference>